<gene>
    <name evidence="3" type="ORF">C4K04_2740</name>
</gene>
<dbReference type="AlphaFoldDB" id="A0A3G7TPT4"/>
<sequence>MRPVRWGMIGCGSVTERKSGPAFYKAPGSALVAVMGRRLEAVRDYAARHGIARFYTDAQALIDDPEVDAVYIATPPRQSPRLQPAGGRRRQALLRGKTDGVERCAQPGDAAGFPAGRLAPVRVLLPRR</sequence>
<reference evidence="3 4" key="1">
    <citation type="submission" date="2018-03" db="EMBL/GenBank/DDBJ databases">
        <title>Diversity of phytobeneficial traits revealed by whole-genome analysis of worldwide-isolated phenazine-producing Pseudomonas spp.</title>
        <authorList>
            <person name="Biessy A."/>
            <person name="Novinscak A."/>
            <person name="Blom J."/>
            <person name="Leger G."/>
            <person name="Thomashow L.S."/>
            <person name="Cazorla F.M."/>
            <person name="Josic D."/>
            <person name="Filion M."/>
        </authorList>
    </citation>
    <scope>NUCLEOTIDE SEQUENCE [LARGE SCALE GENOMIC DNA]</scope>
    <source>
        <strain evidence="3 4">B25</strain>
    </source>
</reference>
<dbReference type="InterPro" id="IPR000683">
    <property type="entry name" value="Gfo/Idh/MocA-like_OxRdtase_N"/>
</dbReference>
<dbReference type="Pfam" id="PF01408">
    <property type="entry name" value="GFO_IDH_MocA"/>
    <property type="match status" value="1"/>
</dbReference>
<evidence type="ECO:0000313" key="3">
    <source>
        <dbReference type="EMBL" id="AZE48412.1"/>
    </source>
</evidence>
<dbReference type="EMBL" id="CP027753">
    <property type="protein sequence ID" value="AZE48412.1"/>
    <property type="molecule type" value="Genomic_DNA"/>
</dbReference>
<dbReference type="InterPro" id="IPR050463">
    <property type="entry name" value="Gfo/Idh/MocA_oxidrdct_glycsds"/>
</dbReference>
<dbReference type="GO" id="GO:0000166">
    <property type="term" value="F:nucleotide binding"/>
    <property type="evidence" value="ECO:0007669"/>
    <property type="project" value="InterPro"/>
</dbReference>
<evidence type="ECO:0000256" key="1">
    <source>
        <dbReference type="ARBA" id="ARBA00023002"/>
    </source>
</evidence>
<evidence type="ECO:0000313" key="4">
    <source>
        <dbReference type="Proteomes" id="UP000268048"/>
    </source>
</evidence>
<dbReference type="GO" id="GO:0016491">
    <property type="term" value="F:oxidoreductase activity"/>
    <property type="evidence" value="ECO:0007669"/>
    <property type="project" value="UniProtKB-KW"/>
</dbReference>
<organism evidence="3 4">
    <name type="scientific">Pseudomonas chlororaphis</name>
    <dbReference type="NCBI Taxonomy" id="587753"/>
    <lineage>
        <taxon>Bacteria</taxon>
        <taxon>Pseudomonadati</taxon>
        <taxon>Pseudomonadota</taxon>
        <taxon>Gammaproteobacteria</taxon>
        <taxon>Pseudomonadales</taxon>
        <taxon>Pseudomonadaceae</taxon>
        <taxon>Pseudomonas</taxon>
    </lineage>
</organism>
<dbReference type="InterPro" id="IPR036291">
    <property type="entry name" value="NAD(P)-bd_dom_sf"/>
</dbReference>
<dbReference type="PANTHER" id="PTHR43818">
    <property type="entry name" value="BCDNA.GH03377"/>
    <property type="match status" value="1"/>
</dbReference>
<dbReference type="Gene3D" id="3.40.50.720">
    <property type="entry name" value="NAD(P)-binding Rossmann-like Domain"/>
    <property type="match status" value="1"/>
</dbReference>
<dbReference type="Proteomes" id="UP000268048">
    <property type="component" value="Chromosome"/>
</dbReference>
<feature type="domain" description="Gfo/Idh/MocA-like oxidoreductase N-terminal" evidence="2">
    <location>
        <begin position="4"/>
        <end position="78"/>
    </location>
</feature>
<keyword evidence="1" id="KW-0560">Oxidoreductase</keyword>
<evidence type="ECO:0000259" key="2">
    <source>
        <dbReference type="Pfam" id="PF01408"/>
    </source>
</evidence>
<name>A0A3G7TPT4_9PSED</name>
<protein>
    <submittedName>
        <fullName evidence="3">Oxidoreductase</fullName>
    </submittedName>
</protein>
<proteinExistence type="predicted"/>
<dbReference type="PANTHER" id="PTHR43818:SF11">
    <property type="entry name" value="BCDNA.GH03377"/>
    <property type="match status" value="1"/>
</dbReference>
<accession>A0A3G7TPT4</accession>
<dbReference type="SUPFAM" id="SSF51735">
    <property type="entry name" value="NAD(P)-binding Rossmann-fold domains"/>
    <property type="match status" value="1"/>
</dbReference>